<dbReference type="NCBIfam" id="TIGR00033">
    <property type="entry name" value="aroC"/>
    <property type="match status" value="1"/>
</dbReference>
<dbReference type="PANTHER" id="PTHR21085:SF0">
    <property type="entry name" value="CHORISMATE SYNTHASE"/>
    <property type="match status" value="1"/>
</dbReference>
<name>A0A3A4R6D4_9BACT</name>
<dbReference type="CDD" id="cd07304">
    <property type="entry name" value="Chorismate_synthase"/>
    <property type="match status" value="1"/>
</dbReference>
<evidence type="ECO:0000313" key="14">
    <source>
        <dbReference type="Proteomes" id="UP000266426"/>
    </source>
</evidence>
<evidence type="ECO:0000256" key="4">
    <source>
        <dbReference type="ARBA" id="ARBA00022605"/>
    </source>
</evidence>
<accession>A0A3A4R6D4</accession>
<evidence type="ECO:0000313" key="13">
    <source>
        <dbReference type="EMBL" id="RJP60213.1"/>
    </source>
</evidence>
<dbReference type="Pfam" id="PF01264">
    <property type="entry name" value="Chorismate_synt"/>
    <property type="match status" value="1"/>
</dbReference>
<dbReference type="PROSITE" id="PS00788">
    <property type="entry name" value="CHORISMATE_SYNTHASE_2"/>
    <property type="match status" value="1"/>
</dbReference>
<evidence type="ECO:0000256" key="3">
    <source>
        <dbReference type="ARBA" id="ARBA00013036"/>
    </source>
</evidence>
<proteinExistence type="inferred from homology"/>
<comment type="cofactor">
    <cofactor evidence="11 12">
        <name>FMNH2</name>
        <dbReference type="ChEBI" id="CHEBI:57618"/>
    </cofactor>
    <text evidence="11 12">Reduced FMN (FMNH(2)).</text>
</comment>
<dbReference type="HAMAP" id="MF_00300">
    <property type="entry name" value="Chorismate_synth"/>
    <property type="match status" value="1"/>
</dbReference>
<reference evidence="13 14" key="1">
    <citation type="journal article" date="2017" name="ISME J.">
        <title>Energy and carbon metabolisms in a deep terrestrial subsurface fluid microbial community.</title>
        <authorList>
            <person name="Momper L."/>
            <person name="Jungbluth S.P."/>
            <person name="Lee M.D."/>
            <person name="Amend J.P."/>
        </authorList>
    </citation>
    <scope>NUCLEOTIDE SEQUENCE [LARGE SCALE GENOMIC DNA]</scope>
    <source>
        <strain evidence="13">SURF_26</strain>
    </source>
</reference>
<dbReference type="GO" id="GO:0009423">
    <property type="term" value="P:chorismate biosynthetic process"/>
    <property type="evidence" value="ECO:0007669"/>
    <property type="project" value="UniProtKB-UniRule"/>
</dbReference>
<sequence>MAGSSFGEVFKITTFGESHGAGIGVIVDGCPSGIPVDIEYIQSKLDRRRPGQSDVVTPRNEKDQVHLMSGIFQGHTTGTPVGMVIYNTDVRSQDYNNLKDLFRPGHADYTYYKKYGFRDYRGSGRASARETAARVAGGAIAMKFLEMNNITINAYLISVGKIKAQKRDLSVIDQNKVRCPDAEIAKKMEEYILALKEEGDSIGGVVEVIASGVPAGLGEPVFDKLSADLAKAMLSINAVKGVEIGDGFACTELKGSENNDVMLPDGYMTNHAGGILGGISNGNDIVVRVAIKPASSIKKDQNTVTVDGGAVEFNITGRHDPCVAVRAVPVVEAMMAITLTDHFLRRRCNLA</sequence>
<dbReference type="PANTHER" id="PTHR21085">
    <property type="entry name" value="CHORISMATE SYNTHASE"/>
    <property type="match status" value="1"/>
</dbReference>
<comment type="caution">
    <text evidence="13">The sequence shown here is derived from an EMBL/GenBank/DDBJ whole genome shotgun (WGS) entry which is preliminary data.</text>
</comment>
<dbReference type="GO" id="GO:0005829">
    <property type="term" value="C:cytosol"/>
    <property type="evidence" value="ECO:0007669"/>
    <property type="project" value="TreeGrafter"/>
</dbReference>
<feature type="binding site" evidence="11">
    <location>
        <position position="318"/>
    </location>
    <ligand>
        <name>FMN</name>
        <dbReference type="ChEBI" id="CHEBI:58210"/>
    </ligand>
</feature>
<dbReference type="GO" id="GO:0010181">
    <property type="term" value="F:FMN binding"/>
    <property type="evidence" value="ECO:0007669"/>
    <property type="project" value="TreeGrafter"/>
</dbReference>
<feature type="binding site" evidence="11">
    <location>
        <begin position="237"/>
        <end position="238"/>
    </location>
    <ligand>
        <name>FMN</name>
        <dbReference type="ChEBI" id="CHEBI:58210"/>
    </ligand>
</feature>
<dbReference type="GO" id="GO:0008652">
    <property type="term" value="P:amino acid biosynthetic process"/>
    <property type="evidence" value="ECO:0007669"/>
    <property type="project" value="UniProtKB-KW"/>
</dbReference>
<feature type="binding site" evidence="11">
    <location>
        <begin position="292"/>
        <end position="296"/>
    </location>
    <ligand>
        <name>FMN</name>
        <dbReference type="ChEBI" id="CHEBI:58210"/>
    </ligand>
</feature>
<evidence type="ECO:0000256" key="11">
    <source>
        <dbReference type="HAMAP-Rule" id="MF_00300"/>
    </source>
</evidence>
<keyword evidence="10 11" id="KW-0456">Lyase</keyword>
<dbReference type="PROSITE" id="PS00789">
    <property type="entry name" value="CHORISMATE_SYNTHASE_3"/>
    <property type="match status" value="1"/>
</dbReference>
<comment type="function">
    <text evidence="11">Catalyzes the anti-1,4-elimination of the C-3 phosphate and the C-6 proR hydrogen from 5-enolpyruvylshikimate-3-phosphate (EPSP) to yield chorismate, which is the branch point compound that serves as the starting substrate for the three terminal pathways of aromatic amino acid biosynthesis. This reaction introduces a second double bond into the aromatic ring system.</text>
</comment>
<dbReference type="AlphaFoldDB" id="A0A3A4R6D4"/>
<comment type="subunit">
    <text evidence="11">Homotetramer.</text>
</comment>
<evidence type="ECO:0000256" key="7">
    <source>
        <dbReference type="ARBA" id="ARBA00022827"/>
    </source>
</evidence>
<evidence type="ECO:0000256" key="6">
    <source>
        <dbReference type="ARBA" id="ARBA00022643"/>
    </source>
</evidence>
<feature type="binding site" evidence="11">
    <location>
        <position position="277"/>
    </location>
    <ligand>
        <name>FMN</name>
        <dbReference type="ChEBI" id="CHEBI:58210"/>
    </ligand>
</feature>
<dbReference type="InterPro" id="IPR035904">
    <property type="entry name" value="Chorismate_synth_AroC_sf"/>
</dbReference>
<dbReference type="UniPathway" id="UPA00053">
    <property type="reaction ID" value="UER00090"/>
</dbReference>
<dbReference type="PROSITE" id="PS00787">
    <property type="entry name" value="CHORISMATE_SYNTHASE_1"/>
    <property type="match status" value="1"/>
</dbReference>
<feature type="binding site" evidence="11">
    <location>
        <position position="48"/>
    </location>
    <ligand>
        <name>NADP(+)</name>
        <dbReference type="ChEBI" id="CHEBI:58349"/>
    </ligand>
</feature>
<evidence type="ECO:0000256" key="8">
    <source>
        <dbReference type="ARBA" id="ARBA00022857"/>
    </source>
</evidence>
<keyword evidence="8 11" id="KW-0521">NADP</keyword>
<evidence type="ECO:0000256" key="5">
    <source>
        <dbReference type="ARBA" id="ARBA00022630"/>
    </source>
</evidence>
<dbReference type="NCBIfam" id="NF003793">
    <property type="entry name" value="PRK05382.1"/>
    <property type="match status" value="1"/>
</dbReference>
<keyword evidence="7 11" id="KW-0274">FAD</keyword>
<keyword evidence="4 11" id="KW-0028">Amino-acid biosynthesis</keyword>
<keyword evidence="5 11" id="KW-0285">Flavoprotein</keyword>
<feature type="binding site" evidence="11">
    <location>
        <begin position="125"/>
        <end position="127"/>
    </location>
    <ligand>
        <name>FMN</name>
        <dbReference type="ChEBI" id="CHEBI:58210"/>
    </ligand>
</feature>
<comment type="catalytic activity">
    <reaction evidence="11 12">
        <text>5-O-(1-carboxyvinyl)-3-phosphoshikimate = chorismate + phosphate</text>
        <dbReference type="Rhea" id="RHEA:21020"/>
        <dbReference type="ChEBI" id="CHEBI:29748"/>
        <dbReference type="ChEBI" id="CHEBI:43474"/>
        <dbReference type="ChEBI" id="CHEBI:57701"/>
        <dbReference type="EC" id="4.2.3.5"/>
    </reaction>
</comment>
<comment type="similarity">
    <text evidence="2 11 12">Belongs to the chorismate synthase family.</text>
</comment>
<comment type="caution">
    <text evidence="11">Lacks conserved residue(s) required for the propagation of feature annotation.</text>
</comment>
<evidence type="ECO:0000256" key="1">
    <source>
        <dbReference type="ARBA" id="ARBA00005044"/>
    </source>
</evidence>
<comment type="pathway">
    <text evidence="1 11 12">Metabolic intermediate biosynthesis; chorismate biosynthesis; chorismate from D-erythrose 4-phosphate and phosphoenolpyruvate: step 7/7.</text>
</comment>
<gene>
    <name evidence="11" type="primary">aroC</name>
    <name evidence="13" type="ORF">C4541_04620</name>
</gene>
<dbReference type="Gene3D" id="3.60.150.10">
    <property type="entry name" value="Chorismate synthase AroC"/>
    <property type="match status" value="1"/>
</dbReference>
<evidence type="ECO:0000256" key="9">
    <source>
        <dbReference type="ARBA" id="ARBA00023141"/>
    </source>
</evidence>
<dbReference type="PIRSF" id="PIRSF001456">
    <property type="entry name" value="Chorismate_synth"/>
    <property type="match status" value="1"/>
</dbReference>
<dbReference type="GO" id="GO:0004107">
    <property type="term" value="F:chorismate synthase activity"/>
    <property type="evidence" value="ECO:0007669"/>
    <property type="project" value="UniProtKB-UniRule"/>
</dbReference>
<dbReference type="InterPro" id="IPR020541">
    <property type="entry name" value="Chorismate_synthase_CS"/>
</dbReference>
<dbReference type="EMBL" id="QZJZ01000032">
    <property type="protein sequence ID" value="RJP60213.1"/>
    <property type="molecule type" value="Genomic_DNA"/>
</dbReference>
<dbReference type="InterPro" id="IPR000453">
    <property type="entry name" value="Chorismate_synth"/>
</dbReference>
<evidence type="ECO:0000256" key="10">
    <source>
        <dbReference type="ARBA" id="ARBA00023239"/>
    </source>
</evidence>
<dbReference type="Proteomes" id="UP000266426">
    <property type="component" value="Unassembled WGS sequence"/>
</dbReference>
<dbReference type="SUPFAM" id="SSF103263">
    <property type="entry name" value="Chorismate synthase, AroC"/>
    <property type="match status" value="1"/>
</dbReference>
<protein>
    <recommendedName>
        <fullName evidence="3 11">Chorismate synthase</fullName>
        <shortName evidence="11">CS</shortName>
        <ecNumber evidence="3 11">4.2.3.5</ecNumber>
    </recommendedName>
    <alternativeName>
        <fullName evidence="11">5-enolpyruvylshikimate-3-phosphate phospholyase</fullName>
    </alternativeName>
</protein>
<evidence type="ECO:0000256" key="12">
    <source>
        <dbReference type="RuleBase" id="RU000605"/>
    </source>
</evidence>
<keyword evidence="9 11" id="KW-0057">Aromatic amino acid biosynthesis</keyword>
<dbReference type="FunFam" id="3.60.150.10:FF:000002">
    <property type="entry name" value="Chorismate synthase"/>
    <property type="match status" value="1"/>
</dbReference>
<dbReference type="GO" id="GO:0009073">
    <property type="term" value="P:aromatic amino acid family biosynthetic process"/>
    <property type="evidence" value="ECO:0007669"/>
    <property type="project" value="UniProtKB-KW"/>
</dbReference>
<evidence type="ECO:0000256" key="2">
    <source>
        <dbReference type="ARBA" id="ARBA00008014"/>
    </source>
</evidence>
<dbReference type="EC" id="4.2.3.5" evidence="3 11"/>
<organism evidence="13 14">
    <name type="scientific">Candidatus Auribacter fodinae</name>
    <dbReference type="NCBI Taxonomy" id="2093366"/>
    <lineage>
        <taxon>Bacteria</taxon>
        <taxon>Pseudomonadati</taxon>
        <taxon>Candidatus Auribacterota</taxon>
        <taxon>Candidatus Auribacteria</taxon>
        <taxon>Candidatus Auribacterales</taxon>
        <taxon>Candidatus Auribacteraceae</taxon>
        <taxon>Candidatus Auribacter</taxon>
    </lineage>
</organism>
<keyword evidence="6 11" id="KW-0288">FMN</keyword>